<reference evidence="2" key="1">
    <citation type="journal article" date="2022" name="Mol. Ecol. Resour.">
        <title>The genomes of chicory, endive, great burdock and yacon provide insights into Asteraceae palaeo-polyploidization history and plant inulin production.</title>
        <authorList>
            <person name="Fan W."/>
            <person name="Wang S."/>
            <person name="Wang H."/>
            <person name="Wang A."/>
            <person name="Jiang F."/>
            <person name="Liu H."/>
            <person name="Zhao H."/>
            <person name="Xu D."/>
            <person name="Zhang Y."/>
        </authorList>
    </citation>
    <scope>NUCLEOTIDE SEQUENCE [LARGE SCALE GENOMIC DNA]</scope>
    <source>
        <strain evidence="2">cv. Punajuju</strain>
    </source>
</reference>
<comment type="caution">
    <text evidence="1">The sequence shown here is derived from an EMBL/GenBank/DDBJ whole genome shotgun (WGS) entry which is preliminary data.</text>
</comment>
<evidence type="ECO:0000313" key="1">
    <source>
        <dbReference type="EMBL" id="KAI3781602.1"/>
    </source>
</evidence>
<dbReference type="EMBL" id="CM042010">
    <property type="protein sequence ID" value="KAI3781602.1"/>
    <property type="molecule type" value="Genomic_DNA"/>
</dbReference>
<gene>
    <name evidence="1" type="ORF">L2E82_11620</name>
</gene>
<name>A0ACB9GFS9_CICIN</name>
<organism evidence="1 2">
    <name type="scientific">Cichorium intybus</name>
    <name type="common">Chicory</name>
    <dbReference type="NCBI Taxonomy" id="13427"/>
    <lineage>
        <taxon>Eukaryota</taxon>
        <taxon>Viridiplantae</taxon>
        <taxon>Streptophyta</taxon>
        <taxon>Embryophyta</taxon>
        <taxon>Tracheophyta</taxon>
        <taxon>Spermatophyta</taxon>
        <taxon>Magnoliopsida</taxon>
        <taxon>eudicotyledons</taxon>
        <taxon>Gunneridae</taxon>
        <taxon>Pentapetalae</taxon>
        <taxon>asterids</taxon>
        <taxon>campanulids</taxon>
        <taxon>Asterales</taxon>
        <taxon>Asteraceae</taxon>
        <taxon>Cichorioideae</taxon>
        <taxon>Cichorieae</taxon>
        <taxon>Cichoriinae</taxon>
        <taxon>Cichorium</taxon>
    </lineage>
</organism>
<protein>
    <submittedName>
        <fullName evidence="1">Uncharacterized protein</fullName>
    </submittedName>
</protein>
<proteinExistence type="predicted"/>
<keyword evidence="2" id="KW-1185">Reference proteome</keyword>
<sequence>MGWIVQNLQKTLELQDFSKGFIRVGTWGRKIGDPKNNWSFELEKGHNMVNITIDHGDHVIYSLMFTSESKGVLNDSDKFRGWGGGETVSEVIFDGDEEINGINGTIGSRDGFILISSLSFMTNKRTHGPFGQATKIAFSIPWDKGSLVGFYGLAGCYIDSIGIYLKANEEVLRV</sequence>
<reference evidence="1 2" key="2">
    <citation type="journal article" date="2022" name="Mol. Ecol. Resour.">
        <title>The genomes of chicory, endive, great burdock and yacon provide insights into Asteraceae paleo-polyploidization history and plant inulin production.</title>
        <authorList>
            <person name="Fan W."/>
            <person name="Wang S."/>
            <person name="Wang H."/>
            <person name="Wang A."/>
            <person name="Jiang F."/>
            <person name="Liu H."/>
            <person name="Zhao H."/>
            <person name="Xu D."/>
            <person name="Zhang Y."/>
        </authorList>
    </citation>
    <scope>NUCLEOTIDE SEQUENCE [LARGE SCALE GENOMIC DNA]</scope>
    <source>
        <strain evidence="2">cv. Punajuju</strain>
        <tissue evidence="1">Leaves</tissue>
    </source>
</reference>
<evidence type="ECO:0000313" key="2">
    <source>
        <dbReference type="Proteomes" id="UP001055811"/>
    </source>
</evidence>
<dbReference type="Proteomes" id="UP001055811">
    <property type="component" value="Linkage Group LG02"/>
</dbReference>
<accession>A0ACB9GFS9</accession>